<dbReference type="AlphaFoldDB" id="A0A2G4SGB9"/>
<dbReference type="EMBL" id="KZ303871">
    <property type="protein sequence ID" value="PHZ07810.1"/>
    <property type="molecule type" value="Genomic_DNA"/>
</dbReference>
<protein>
    <submittedName>
        <fullName evidence="2">Uncharacterized protein</fullName>
    </submittedName>
</protein>
<evidence type="ECO:0000256" key="1">
    <source>
        <dbReference type="SAM" id="MobiDB-lite"/>
    </source>
</evidence>
<feature type="region of interest" description="Disordered" evidence="1">
    <location>
        <begin position="123"/>
        <end position="163"/>
    </location>
</feature>
<dbReference type="GeneID" id="35445193"/>
<gene>
    <name evidence="2" type="ORF">RHIMIDRAFT_295668</name>
</gene>
<dbReference type="STRING" id="1340429.A0A2G4SGB9"/>
<evidence type="ECO:0000313" key="3">
    <source>
        <dbReference type="Proteomes" id="UP000242254"/>
    </source>
</evidence>
<evidence type="ECO:0000313" key="2">
    <source>
        <dbReference type="EMBL" id="PHZ07810.1"/>
    </source>
</evidence>
<accession>A0A2G4SGB9</accession>
<sequence>MYDTLTQEAVASLLLQFESRRKSLRCPHCEKMGQFRRNGSIKTDPPMPIFRCHRCGKTFKARTMTYIVQSLVSPNSLPTQNSNTNDQAYDMQTLLDMIKRLSTELAAARAKIANLRQQMTQIHEQTTQQSTNMNQPNHHENDNHLSSEDFPALPSQTPPWHNPQQSRISIRILQTQFLFRSLYLPEDALLACPLPYIRNTRGSQWYALSCTSLWKTVLSTTEEPNTRSLKAAKWHFLQQNLETRQQCQNFKLLSSCQRSCCIRWRLGWLPGGKPRPCPKRPTQQLSKNHVISCLDMHRRLFMSETIRDPLSFLLNMLPLRPSAPPNLVIISALIYFEIRLITSLLLFYHYRVLTTTTTNTSATKLLDGIGTTTLDHIHRILIESSGLEDGIHMEEDTLKLLEYTSICLQEEKSRYQQASYNTFAKQKLFGLQFVDYKLTLLSIFVVAGNRWACVWERSTLIPHRWSERKYWFQVFELLFTLKDMNKEQNIVTEQLIDEHTGAITAPSEDMLRADANKTLKSNFICCR</sequence>
<proteinExistence type="predicted"/>
<feature type="compositionally biased region" description="Basic and acidic residues" evidence="1">
    <location>
        <begin position="137"/>
        <end position="147"/>
    </location>
</feature>
<reference evidence="2 3" key="1">
    <citation type="journal article" date="2016" name="Proc. Natl. Acad. Sci. U.S.A.">
        <title>Lipid metabolic changes in an early divergent fungus govern the establishment of a mutualistic symbiosis with endobacteria.</title>
        <authorList>
            <person name="Lastovetsky O.A."/>
            <person name="Gaspar M.L."/>
            <person name="Mondo S.J."/>
            <person name="LaButti K.M."/>
            <person name="Sandor L."/>
            <person name="Grigoriev I.V."/>
            <person name="Henry S.A."/>
            <person name="Pawlowska T.E."/>
        </authorList>
    </citation>
    <scope>NUCLEOTIDE SEQUENCE [LARGE SCALE GENOMIC DNA]</scope>
    <source>
        <strain evidence="2 3">ATCC 52813</strain>
    </source>
</reference>
<organism evidence="2 3">
    <name type="scientific">Rhizopus microsporus ATCC 52813</name>
    <dbReference type="NCBI Taxonomy" id="1340429"/>
    <lineage>
        <taxon>Eukaryota</taxon>
        <taxon>Fungi</taxon>
        <taxon>Fungi incertae sedis</taxon>
        <taxon>Mucoromycota</taxon>
        <taxon>Mucoromycotina</taxon>
        <taxon>Mucoromycetes</taxon>
        <taxon>Mucorales</taxon>
        <taxon>Mucorineae</taxon>
        <taxon>Rhizopodaceae</taxon>
        <taxon>Rhizopus</taxon>
    </lineage>
</organism>
<dbReference type="Proteomes" id="UP000242254">
    <property type="component" value="Unassembled WGS sequence"/>
</dbReference>
<name>A0A2G4SGB9_RHIZD</name>
<dbReference type="RefSeq" id="XP_023461518.1">
    <property type="nucleotide sequence ID" value="XM_023614204.1"/>
</dbReference>
<keyword evidence="3" id="KW-1185">Reference proteome</keyword>
<feature type="compositionally biased region" description="Polar residues" evidence="1">
    <location>
        <begin position="123"/>
        <end position="136"/>
    </location>
</feature>